<dbReference type="Pfam" id="PF13673">
    <property type="entry name" value="Acetyltransf_10"/>
    <property type="match status" value="1"/>
</dbReference>
<dbReference type="RefSeq" id="WP_191175398.1">
    <property type="nucleotide sequence ID" value="NZ_JACWMW010000002.1"/>
</dbReference>
<dbReference type="InterPro" id="IPR016181">
    <property type="entry name" value="Acyl_CoA_acyltransferase"/>
</dbReference>
<proteinExistence type="predicted"/>
<feature type="domain" description="N-acetyltransferase" evidence="1">
    <location>
        <begin position="1"/>
        <end position="152"/>
    </location>
</feature>
<dbReference type="PROSITE" id="PS51186">
    <property type="entry name" value="GNAT"/>
    <property type="match status" value="1"/>
</dbReference>
<dbReference type="InterPro" id="IPR052564">
    <property type="entry name" value="N-acetyltrans/Recomb-assoc"/>
</dbReference>
<organism evidence="2 3">
    <name type="scientific">Mucilaginibacter rigui</name>
    <dbReference type="NCBI Taxonomy" id="534635"/>
    <lineage>
        <taxon>Bacteria</taxon>
        <taxon>Pseudomonadati</taxon>
        <taxon>Bacteroidota</taxon>
        <taxon>Sphingobacteriia</taxon>
        <taxon>Sphingobacteriales</taxon>
        <taxon>Sphingobacteriaceae</taxon>
        <taxon>Mucilaginibacter</taxon>
    </lineage>
</organism>
<dbReference type="InterPro" id="IPR000182">
    <property type="entry name" value="GNAT_dom"/>
</dbReference>
<name>A0ABR7X4M7_9SPHI</name>
<dbReference type="CDD" id="cd04301">
    <property type="entry name" value="NAT_SF"/>
    <property type="match status" value="1"/>
</dbReference>
<dbReference type="PANTHER" id="PTHR43451">
    <property type="entry name" value="ACETYLTRANSFERASE (GNAT) FAMILY PROTEIN"/>
    <property type="match status" value="1"/>
</dbReference>
<evidence type="ECO:0000313" key="3">
    <source>
        <dbReference type="Proteomes" id="UP000618754"/>
    </source>
</evidence>
<evidence type="ECO:0000313" key="2">
    <source>
        <dbReference type="EMBL" id="MBD1385529.1"/>
    </source>
</evidence>
<dbReference type="EMBL" id="JACWMW010000002">
    <property type="protein sequence ID" value="MBD1385529.1"/>
    <property type="molecule type" value="Genomic_DNA"/>
</dbReference>
<accession>A0ABR7X4M7</accession>
<dbReference type="Gene3D" id="3.40.630.30">
    <property type="match status" value="1"/>
</dbReference>
<reference evidence="2 3" key="1">
    <citation type="submission" date="2020-09" db="EMBL/GenBank/DDBJ databases">
        <title>Novel species of Mucilaginibacter isolated from a glacier on the Tibetan Plateau.</title>
        <authorList>
            <person name="Liu Q."/>
            <person name="Xin Y.-H."/>
        </authorList>
    </citation>
    <scope>NUCLEOTIDE SEQUENCE [LARGE SCALE GENOMIC DNA]</scope>
    <source>
        <strain evidence="2 3">CGMCC 1.13878</strain>
    </source>
</reference>
<dbReference type="Proteomes" id="UP000618754">
    <property type="component" value="Unassembled WGS sequence"/>
</dbReference>
<keyword evidence="3" id="KW-1185">Reference proteome</keyword>
<protein>
    <submittedName>
        <fullName evidence="2">GNAT family N-acetyltransferase</fullName>
    </submittedName>
</protein>
<dbReference type="SUPFAM" id="SSF55729">
    <property type="entry name" value="Acyl-CoA N-acyltransferases (Nat)"/>
    <property type="match status" value="1"/>
</dbReference>
<sequence length="153" mass="17097">MIRLATITDLDEIAHLYRDTISTVNLKDYSAEQVAAWAGRWTNTPGWTDKITNQHFLVVEDGEITGFSSLTHNGHVDMLFVHRNHQGKGVAKLLLTEIEQVAKNKKFSIITTDASITARPVFEHFGFNVVAPQTIMVDGVELNNFKMAKSLSV</sequence>
<comment type="caution">
    <text evidence="2">The sequence shown here is derived from an EMBL/GenBank/DDBJ whole genome shotgun (WGS) entry which is preliminary data.</text>
</comment>
<gene>
    <name evidence="2" type="ORF">IDJ75_09595</name>
</gene>
<evidence type="ECO:0000259" key="1">
    <source>
        <dbReference type="PROSITE" id="PS51186"/>
    </source>
</evidence>
<dbReference type="PANTHER" id="PTHR43451:SF1">
    <property type="entry name" value="ACETYLTRANSFERASE"/>
    <property type="match status" value="1"/>
</dbReference>